<accession>A0A0E9RAG2</accession>
<organism evidence="1">
    <name type="scientific">Anguilla anguilla</name>
    <name type="common">European freshwater eel</name>
    <name type="synonym">Muraena anguilla</name>
    <dbReference type="NCBI Taxonomy" id="7936"/>
    <lineage>
        <taxon>Eukaryota</taxon>
        <taxon>Metazoa</taxon>
        <taxon>Chordata</taxon>
        <taxon>Craniata</taxon>
        <taxon>Vertebrata</taxon>
        <taxon>Euteleostomi</taxon>
        <taxon>Actinopterygii</taxon>
        <taxon>Neopterygii</taxon>
        <taxon>Teleostei</taxon>
        <taxon>Anguilliformes</taxon>
        <taxon>Anguillidae</taxon>
        <taxon>Anguilla</taxon>
    </lineage>
</organism>
<dbReference type="AlphaFoldDB" id="A0A0E9RAG2"/>
<evidence type="ECO:0000313" key="1">
    <source>
        <dbReference type="EMBL" id="JAH25465.1"/>
    </source>
</evidence>
<reference evidence="1" key="1">
    <citation type="submission" date="2014-11" db="EMBL/GenBank/DDBJ databases">
        <authorList>
            <person name="Amaro Gonzalez C."/>
        </authorList>
    </citation>
    <scope>NUCLEOTIDE SEQUENCE</scope>
</reference>
<reference evidence="1" key="2">
    <citation type="journal article" date="2015" name="Fish Shellfish Immunol.">
        <title>Early steps in the European eel (Anguilla anguilla)-Vibrio vulnificus interaction in the gills: Role of the RtxA13 toxin.</title>
        <authorList>
            <person name="Callol A."/>
            <person name="Pajuelo D."/>
            <person name="Ebbesson L."/>
            <person name="Teles M."/>
            <person name="MacKenzie S."/>
            <person name="Amaro C."/>
        </authorList>
    </citation>
    <scope>NUCLEOTIDE SEQUENCE</scope>
</reference>
<dbReference type="EMBL" id="GBXM01083112">
    <property type="protein sequence ID" value="JAH25465.1"/>
    <property type="molecule type" value="Transcribed_RNA"/>
</dbReference>
<sequence>MLRQKRPIHKCNRIIHTNHLIQTILLHSLEDIEFSYSIPCTKRTFCSNQCICCLSSLWSS</sequence>
<name>A0A0E9RAG2_ANGAN</name>
<protein>
    <submittedName>
        <fullName evidence="1">Uncharacterized protein</fullName>
    </submittedName>
</protein>
<proteinExistence type="predicted"/>